<dbReference type="PANTHER" id="PTHR35704">
    <property type="entry name" value="OS02G0254600 PROTEIN"/>
    <property type="match status" value="1"/>
</dbReference>
<organism evidence="2 3">
    <name type="scientific">Dioscorea zingiberensis</name>
    <dbReference type="NCBI Taxonomy" id="325984"/>
    <lineage>
        <taxon>Eukaryota</taxon>
        <taxon>Viridiplantae</taxon>
        <taxon>Streptophyta</taxon>
        <taxon>Embryophyta</taxon>
        <taxon>Tracheophyta</taxon>
        <taxon>Spermatophyta</taxon>
        <taxon>Magnoliopsida</taxon>
        <taxon>Liliopsida</taxon>
        <taxon>Dioscoreales</taxon>
        <taxon>Dioscoreaceae</taxon>
        <taxon>Dioscorea</taxon>
    </lineage>
</organism>
<reference evidence="2" key="1">
    <citation type="submission" date="2021-03" db="EMBL/GenBank/DDBJ databases">
        <authorList>
            <person name="Li Z."/>
            <person name="Yang C."/>
        </authorList>
    </citation>
    <scope>NUCLEOTIDE SEQUENCE</scope>
    <source>
        <strain evidence="2">Dzin_1.0</strain>
        <tissue evidence="2">Leaf</tissue>
    </source>
</reference>
<evidence type="ECO:0000313" key="3">
    <source>
        <dbReference type="Proteomes" id="UP001085076"/>
    </source>
</evidence>
<dbReference type="AlphaFoldDB" id="A0A9D5HVU2"/>
<protein>
    <submittedName>
        <fullName evidence="2">Uncharacterized protein</fullName>
    </submittedName>
</protein>
<keyword evidence="3" id="KW-1185">Reference proteome</keyword>
<accession>A0A9D5HVU2</accession>
<proteinExistence type="predicted"/>
<gene>
    <name evidence="2" type="ORF">J5N97_007698</name>
</gene>
<comment type="caution">
    <text evidence="2">The sequence shown here is derived from an EMBL/GenBank/DDBJ whole genome shotgun (WGS) entry which is preliminary data.</text>
</comment>
<dbReference type="EMBL" id="JAGGNH010000001">
    <property type="protein sequence ID" value="KAJ0989342.1"/>
    <property type="molecule type" value="Genomic_DNA"/>
</dbReference>
<evidence type="ECO:0000256" key="1">
    <source>
        <dbReference type="SAM" id="MobiDB-lite"/>
    </source>
</evidence>
<reference evidence="2" key="2">
    <citation type="journal article" date="2022" name="Hortic Res">
        <title>The genome of Dioscorea zingiberensis sheds light on the biosynthesis, origin and evolution of the medicinally important diosgenin saponins.</title>
        <authorList>
            <person name="Li Y."/>
            <person name="Tan C."/>
            <person name="Li Z."/>
            <person name="Guo J."/>
            <person name="Li S."/>
            <person name="Chen X."/>
            <person name="Wang C."/>
            <person name="Dai X."/>
            <person name="Yang H."/>
            <person name="Song W."/>
            <person name="Hou L."/>
            <person name="Xu J."/>
            <person name="Tong Z."/>
            <person name="Xu A."/>
            <person name="Yuan X."/>
            <person name="Wang W."/>
            <person name="Yang Q."/>
            <person name="Chen L."/>
            <person name="Sun Z."/>
            <person name="Wang K."/>
            <person name="Pan B."/>
            <person name="Chen J."/>
            <person name="Bao Y."/>
            <person name="Liu F."/>
            <person name="Qi X."/>
            <person name="Gang D.R."/>
            <person name="Wen J."/>
            <person name="Li J."/>
        </authorList>
    </citation>
    <scope>NUCLEOTIDE SEQUENCE</scope>
    <source>
        <strain evidence="2">Dzin_1.0</strain>
    </source>
</reference>
<feature type="region of interest" description="Disordered" evidence="1">
    <location>
        <begin position="1"/>
        <end position="33"/>
    </location>
</feature>
<sequence length="110" mass="12422">MGNCMETCPPWPQEGIQERGINGGGVGEDGDGLDKAKAGAGGVLKVKLVLTRRELEWLMLQLKDKRERRLHDLVTEMGRERRESMMVHRWTPNLASIMESPELQSFETTT</sequence>
<dbReference type="OrthoDB" id="690994at2759"/>
<name>A0A9D5HVU2_9LILI</name>
<evidence type="ECO:0000313" key="2">
    <source>
        <dbReference type="EMBL" id="KAJ0989342.1"/>
    </source>
</evidence>
<dbReference type="Proteomes" id="UP001085076">
    <property type="component" value="Miscellaneous, Linkage group lg01"/>
</dbReference>
<dbReference type="PANTHER" id="PTHR35704:SF1">
    <property type="entry name" value="OS02G0254600 PROTEIN"/>
    <property type="match status" value="1"/>
</dbReference>